<evidence type="ECO:0000313" key="2">
    <source>
        <dbReference type="EMBL" id="MBI3128268.1"/>
    </source>
</evidence>
<dbReference type="AlphaFoldDB" id="A0A932I1B0"/>
<dbReference type="Gene3D" id="2.20.28.30">
    <property type="entry name" value="RNA polymerase ii, chain L"/>
    <property type="match status" value="1"/>
</dbReference>
<feature type="domain" description="Putative regulatory protein FmdB zinc ribbon" evidence="1">
    <location>
        <begin position="1"/>
        <end position="43"/>
    </location>
</feature>
<evidence type="ECO:0000259" key="1">
    <source>
        <dbReference type="SMART" id="SM00834"/>
    </source>
</evidence>
<protein>
    <submittedName>
        <fullName evidence="2">Zinc ribbon domain-containing protein</fullName>
    </submittedName>
</protein>
<proteinExistence type="predicted"/>
<dbReference type="InterPro" id="IPR029040">
    <property type="entry name" value="RPABC4/Spt4"/>
</dbReference>
<sequence length="75" mass="7620">MPMYEFICGECETDFEKLVASAEAASSVECPSCGSKKVHKKLSVFARTAAGTGPSGYSSGFSGGGHCCGGSCSCH</sequence>
<dbReference type="SUPFAM" id="SSF63393">
    <property type="entry name" value="RNA polymerase subunits"/>
    <property type="match status" value="1"/>
</dbReference>
<gene>
    <name evidence="2" type="ORF">HYZ11_11735</name>
</gene>
<dbReference type="Proteomes" id="UP000782312">
    <property type="component" value="Unassembled WGS sequence"/>
</dbReference>
<dbReference type="SMART" id="SM00834">
    <property type="entry name" value="CxxC_CXXC_SSSS"/>
    <property type="match status" value="1"/>
</dbReference>
<comment type="caution">
    <text evidence="2">The sequence shown here is derived from an EMBL/GenBank/DDBJ whole genome shotgun (WGS) entry which is preliminary data.</text>
</comment>
<name>A0A932I1B0_UNCTE</name>
<dbReference type="EMBL" id="JACPUR010000025">
    <property type="protein sequence ID" value="MBI3128268.1"/>
    <property type="molecule type" value="Genomic_DNA"/>
</dbReference>
<organism evidence="2 3">
    <name type="scientific">Tectimicrobiota bacterium</name>
    <dbReference type="NCBI Taxonomy" id="2528274"/>
    <lineage>
        <taxon>Bacteria</taxon>
        <taxon>Pseudomonadati</taxon>
        <taxon>Nitrospinota/Tectimicrobiota group</taxon>
        <taxon>Candidatus Tectimicrobiota</taxon>
    </lineage>
</organism>
<dbReference type="NCBIfam" id="TIGR02605">
    <property type="entry name" value="CxxC_CxxC_SSSS"/>
    <property type="match status" value="1"/>
</dbReference>
<evidence type="ECO:0000313" key="3">
    <source>
        <dbReference type="Proteomes" id="UP000782312"/>
    </source>
</evidence>
<dbReference type="Pfam" id="PF09723">
    <property type="entry name" value="Zn_ribbon_8"/>
    <property type="match status" value="1"/>
</dbReference>
<accession>A0A932I1B0</accession>
<dbReference type="InterPro" id="IPR013429">
    <property type="entry name" value="Regulatory_FmdB_Zinc_ribbon"/>
</dbReference>
<reference evidence="2" key="1">
    <citation type="submission" date="2020-07" db="EMBL/GenBank/DDBJ databases">
        <title>Huge and variable diversity of episymbiotic CPR bacteria and DPANN archaea in groundwater ecosystems.</title>
        <authorList>
            <person name="He C.Y."/>
            <person name="Keren R."/>
            <person name="Whittaker M."/>
            <person name="Farag I.F."/>
            <person name="Doudna J."/>
            <person name="Cate J.H.D."/>
            <person name="Banfield J.F."/>
        </authorList>
    </citation>
    <scope>NUCLEOTIDE SEQUENCE</scope>
    <source>
        <strain evidence="2">NC_groundwater_763_Ag_S-0.2um_68_21</strain>
    </source>
</reference>